<dbReference type="Pfam" id="PF00440">
    <property type="entry name" value="TetR_N"/>
    <property type="match status" value="1"/>
</dbReference>
<evidence type="ECO:0000256" key="3">
    <source>
        <dbReference type="ARBA" id="ARBA00023163"/>
    </source>
</evidence>
<dbReference type="EMBL" id="BAABIM010000002">
    <property type="protein sequence ID" value="GAA4687662.1"/>
    <property type="molecule type" value="Genomic_DNA"/>
</dbReference>
<keyword evidence="1" id="KW-0805">Transcription regulation</keyword>
<dbReference type="RefSeq" id="WP_345266635.1">
    <property type="nucleotide sequence ID" value="NZ_BAABIM010000002.1"/>
</dbReference>
<evidence type="ECO:0000256" key="2">
    <source>
        <dbReference type="ARBA" id="ARBA00023125"/>
    </source>
</evidence>
<evidence type="ECO:0000256" key="1">
    <source>
        <dbReference type="ARBA" id="ARBA00023015"/>
    </source>
</evidence>
<accession>A0ABP8WGS6</accession>
<dbReference type="InterPro" id="IPR009057">
    <property type="entry name" value="Homeodomain-like_sf"/>
</dbReference>
<evidence type="ECO:0000256" key="5">
    <source>
        <dbReference type="SAM" id="MobiDB-lite"/>
    </source>
</evidence>
<comment type="caution">
    <text evidence="7">The sequence shown here is derived from an EMBL/GenBank/DDBJ whole genome shotgun (WGS) entry which is preliminary data.</text>
</comment>
<dbReference type="Gene3D" id="1.10.357.10">
    <property type="entry name" value="Tetracycline Repressor, domain 2"/>
    <property type="match status" value="1"/>
</dbReference>
<feature type="DNA-binding region" description="H-T-H motif" evidence="4">
    <location>
        <begin position="50"/>
        <end position="69"/>
    </location>
</feature>
<keyword evidence="3" id="KW-0804">Transcription</keyword>
<dbReference type="SUPFAM" id="SSF46689">
    <property type="entry name" value="Homeodomain-like"/>
    <property type="match status" value="1"/>
</dbReference>
<dbReference type="Proteomes" id="UP001500621">
    <property type="component" value="Unassembled WGS sequence"/>
</dbReference>
<dbReference type="InterPro" id="IPR040611">
    <property type="entry name" value="AlkX_C"/>
</dbReference>
<sequence>MTATTLADVERSGRDATAVAAPPSSPPTTRERVVAAAVVMTAEVGWSQVTMAKLAEQVGVSRQTVYNEIGTKPQLAEAMILRELDRFMGIVSVAFDRHPDDLVAAIGEASRLVLEHAQDNHLLHAVVSATHGADTELLPLLTTHADSLLDAAKLVIAERLEPYAVGLGSARLGAAIDMVVRVVLSHVMQPSGTPGETAADIAWIAARVLRPDHEG</sequence>
<evidence type="ECO:0000259" key="6">
    <source>
        <dbReference type="PROSITE" id="PS50977"/>
    </source>
</evidence>
<evidence type="ECO:0000256" key="4">
    <source>
        <dbReference type="PROSITE-ProRule" id="PRU00335"/>
    </source>
</evidence>
<dbReference type="PROSITE" id="PS50977">
    <property type="entry name" value="HTH_TETR_2"/>
    <property type="match status" value="1"/>
</dbReference>
<gene>
    <name evidence="7" type="ORF">GCM10023226_26950</name>
</gene>
<keyword evidence="8" id="KW-1185">Reference proteome</keyword>
<feature type="region of interest" description="Disordered" evidence="5">
    <location>
        <begin position="1"/>
        <end position="28"/>
    </location>
</feature>
<proteinExistence type="predicted"/>
<dbReference type="Pfam" id="PF18556">
    <property type="entry name" value="TetR_C_35"/>
    <property type="match status" value="1"/>
</dbReference>
<evidence type="ECO:0000313" key="7">
    <source>
        <dbReference type="EMBL" id="GAA4687662.1"/>
    </source>
</evidence>
<name>A0ABP8WGS6_9ACTN</name>
<dbReference type="PANTHER" id="PTHR30055">
    <property type="entry name" value="HTH-TYPE TRANSCRIPTIONAL REGULATOR RUTR"/>
    <property type="match status" value="1"/>
</dbReference>
<dbReference type="InterPro" id="IPR001647">
    <property type="entry name" value="HTH_TetR"/>
</dbReference>
<organism evidence="7 8">
    <name type="scientific">Nocardioides nanhaiensis</name>
    <dbReference type="NCBI Taxonomy" id="1476871"/>
    <lineage>
        <taxon>Bacteria</taxon>
        <taxon>Bacillati</taxon>
        <taxon>Actinomycetota</taxon>
        <taxon>Actinomycetes</taxon>
        <taxon>Propionibacteriales</taxon>
        <taxon>Nocardioidaceae</taxon>
        <taxon>Nocardioides</taxon>
    </lineage>
</organism>
<protein>
    <submittedName>
        <fullName evidence="7">TetR/AcrR family transcriptional regulator</fullName>
    </submittedName>
</protein>
<dbReference type="PANTHER" id="PTHR30055:SF234">
    <property type="entry name" value="HTH-TYPE TRANSCRIPTIONAL REGULATOR BETI"/>
    <property type="match status" value="1"/>
</dbReference>
<dbReference type="InterPro" id="IPR050109">
    <property type="entry name" value="HTH-type_TetR-like_transc_reg"/>
</dbReference>
<reference evidence="8" key="1">
    <citation type="journal article" date="2019" name="Int. J. Syst. Evol. Microbiol.">
        <title>The Global Catalogue of Microorganisms (GCM) 10K type strain sequencing project: providing services to taxonomists for standard genome sequencing and annotation.</title>
        <authorList>
            <consortium name="The Broad Institute Genomics Platform"/>
            <consortium name="The Broad Institute Genome Sequencing Center for Infectious Disease"/>
            <person name="Wu L."/>
            <person name="Ma J."/>
        </authorList>
    </citation>
    <scope>NUCLEOTIDE SEQUENCE [LARGE SCALE GENOMIC DNA]</scope>
    <source>
        <strain evidence="8">JCM 18127</strain>
    </source>
</reference>
<feature type="domain" description="HTH tetR-type" evidence="6">
    <location>
        <begin position="27"/>
        <end position="87"/>
    </location>
</feature>
<evidence type="ECO:0000313" key="8">
    <source>
        <dbReference type="Proteomes" id="UP001500621"/>
    </source>
</evidence>
<keyword evidence="2 4" id="KW-0238">DNA-binding</keyword>